<reference evidence="2 3" key="1">
    <citation type="submission" date="2020-09" db="EMBL/GenBank/DDBJ databases">
        <title>Eikenella S3660 sp. nov., isolated from a throat swab.</title>
        <authorList>
            <person name="Buhl M."/>
        </authorList>
    </citation>
    <scope>NUCLEOTIDE SEQUENCE [LARGE SCALE GENOMIC DNA]</scope>
    <source>
        <strain evidence="2 3">S3360</strain>
    </source>
</reference>
<evidence type="ECO:0000256" key="1">
    <source>
        <dbReference type="SAM" id="MobiDB-lite"/>
    </source>
</evidence>
<evidence type="ECO:0000313" key="2">
    <source>
        <dbReference type="EMBL" id="MBH5329328.1"/>
    </source>
</evidence>
<feature type="region of interest" description="Disordered" evidence="1">
    <location>
        <begin position="28"/>
        <end position="60"/>
    </location>
</feature>
<gene>
    <name evidence="2" type="ORF">H9Q10_06550</name>
</gene>
<dbReference type="Proteomes" id="UP000768471">
    <property type="component" value="Unassembled WGS sequence"/>
</dbReference>
<name>A0ABS0NAL8_9NEIS</name>
<feature type="compositionally biased region" description="Polar residues" evidence="1">
    <location>
        <begin position="33"/>
        <end position="52"/>
    </location>
</feature>
<organism evidence="2 3">
    <name type="scientific">Eikenella glucosivorans</name>
    <dbReference type="NCBI Taxonomy" id="2766967"/>
    <lineage>
        <taxon>Bacteria</taxon>
        <taxon>Pseudomonadati</taxon>
        <taxon>Pseudomonadota</taxon>
        <taxon>Betaproteobacteria</taxon>
        <taxon>Neisseriales</taxon>
        <taxon>Neisseriaceae</taxon>
        <taxon>Eikenella</taxon>
    </lineage>
</organism>
<protein>
    <submittedName>
        <fullName evidence="2">Uncharacterized protein</fullName>
    </submittedName>
</protein>
<dbReference type="RefSeq" id="WP_197903161.1">
    <property type="nucleotide sequence ID" value="NZ_JACSGR010000004.1"/>
</dbReference>
<keyword evidence="3" id="KW-1185">Reference proteome</keyword>
<sequence>MQSIPNISGYLKIPHGFSGSLQLAARSLGSPVGNRTSSKQPASHYPNNNSPSIRKHKKAT</sequence>
<evidence type="ECO:0000313" key="3">
    <source>
        <dbReference type="Proteomes" id="UP000768471"/>
    </source>
</evidence>
<accession>A0ABS0NAL8</accession>
<comment type="caution">
    <text evidence="2">The sequence shown here is derived from an EMBL/GenBank/DDBJ whole genome shotgun (WGS) entry which is preliminary data.</text>
</comment>
<proteinExistence type="predicted"/>
<dbReference type="EMBL" id="JACSGR010000004">
    <property type="protein sequence ID" value="MBH5329328.1"/>
    <property type="molecule type" value="Genomic_DNA"/>
</dbReference>